<dbReference type="RefSeq" id="WP_157988316.1">
    <property type="nucleotide sequence ID" value="NZ_LR217715.1"/>
</dbReference>
<keyword evidence="7 11" id="KW-0067">ATP-binding</keyword>
<dbReference type="Pfam" id="PF02092">
    <property type="entry name" value="tRNA_synt_2f"/>
    <property type="match status" value="1"/>
</dbReference>
<proteinExistence type="inferred from homology"/>
<comment type="subcellular location">
    <subcellularLocation>
        <location evidence="1 11">Cytoplasm</location>
    </subcellularLocation>
</comment>
<dbReference type="AlphaFoldDB" id="A0A451D9G0"/>
<evidence type="ECO:0000256" key="1">
    <source>
        <dbReference type="ARBA" id="ARBA00004496"/>
    </source>
</evidence>
<accession>A0A451D9G0</accession>
<dbReference type="GO" id="GO:0004814">
    <property type="term" value="F:arginine-tRNA ligase activity"/>
    <property type="evidence" value="ECO:0007669"/>
    <property type="project" value="InterPro"/>
</dbReference>
<keyword evidence="8 11" id="KW-0648">Protein biosynthesis</keyword>
<evidence type="ECO:0000256" key="2">
    <source>
        <dbReference type="ARBA" id="ARBA00008226"/>
    </source>
</evidence>
<evidence type="ECO:0000256" key="9">
    <source>
        <dbReference type="ARBA" id="ARBA00023146"/>
    </source>
</evidence>
<comment type="catalytic activity">
    <reaction evidence="10 11">
        <text>tRNA(Gly) + glycine + ATP = glycyl-tRNA(Gly) + AMP + diphosphate</text>
        <dbReference type="Rhea" id="RHEA:16013"/>
        <dbReference type="Rhea" id="RHEA-COMP:9664"/>
        <dbReference type="Rhea" id="RHEA-COMP:9683"/>
        <dbReference type="ChEBI" id="CHEBI:30616"/>
        <dbReference type="ChEBI" id="CHEBI:33019"/>
        <dbReference type="ChEBI" id="CHEBI:57305"/>
        <dbReference type="ChEBI" id="CHEBI:78442"/>
        <dbReference type="ChEBI" id="CHEBI:78522"/>
        <dbReference type="ChEBI" id="CHEBI:456215"/>
        <dbReference type="EC" id="6.1.1.14"/>
    </reaction>
</comment>
<dbReference type="GO" id="GO:0005829">
    <property type="term" value="C:cytosol"/>
    <property type="evidence" value="ECO:0007669"/>
    <property type="project" value="TreeGrafter"/>
</dbReference>
<dbReference type="GO" id="GO:0004820">
    <property type="term" value="F:glycine-tRNA ligase activity"/>
    <property type="evidence" value="ECO:0007669"/>
    <property type="project" value="UniProtKB-UniRule"/>
</dbReference>
<keyword evidence="9 11" id="KW-0030">Aminoacyl-tRNA synthetase</keyword>
<evidence type="ECO:0000313" key="13">
    <source>
        <dbReference type="EMBL" id="VFP82902.1"/>
    </source>
</evidence>
<evidence type="ECO:0000256" key="6">
    <source>
        <dbReference type="ARBA" id="ARBA00022741"/>
    </source>
</evidence>
<evidence type="ECO:0000256" key="11">
    <source>
        <dbReference type="HAMAP-Rule" id="MF_00255"/>
    </source>
</evidence>
<keyword evidence="5 11" id="KW-0436">Ligase</keyword>
<organism evidence="13 14">
    <name type="scientific">Candidatus Erwinia haradaeae</name>
    <dbReference type="NCBI Taxonomy" id="1922217"/>
    <lineage>
        <taxon>Bacteria</taxon>
        <taxon>Pseudomonadati</taxon>
        <taxon>Pseudomonadota</taxon>
        <taxon>Gammaproteobacteria</taxon>
        <taxon>Enterobacterales</taxon>
        <taxon>Erwiniaceae</taxon>
        <taxon>Erwinia</taxon>
    </lineage>
</organism>
<dbReference type="Proteomes" id="UP000294368">
    <property type="component" value="Chromosome"/>
</dbReference>
<dbReference type="PROSITE" id="PS50861">
    <property type="entry name" value="AA_TRNA_LIGASE_II_GLYAB"/>
    <property type="match status" value="1"/>
</dbReference>
<dbReference type="OrthoDB" id="9775440at2"/>
<reference evidence="13 14" key="1">
    <citation type="submission" date="2019-02" db="EMBL/GenBank/DDBJ databases">
        <authorList>
            <person name="Manzano-Marin A."/>
            <person name="Manzano-Marin A."/>
        </authorList>
    </citation>
    <scope>NUCLEOTIDE SEQUENCE [LARGE SCALE GENOMIC DNA]</scope>
    <source>
        <strain evidence="13 14">ErCikochiana</strain>
    </source>
</reference>
<evidence type="ECO:0000256" key="10">
    <source>
        <dbReference type="ARBA" id="ARBA00047937"/>
    </source>
</evidence>
<gene>
    <name evidence="11 13" type="primary">glyS</name>
    <name evidence="13" type="ORF">ERCIKOCA2762_142</name>
</gene>
<dbReference type="PANTHER" id="PTHR30075:SF2">
    <property type="entry name" value="GLYCINE--TRNA LIGASE, CHLOROPLASTIC_MITOCHONDRIAL 2"/>
    <property type="match status" value="1"/>
</dbReference>
<evidence type="ECO:0000256" key="7">
    <source>
        <dbReference type="ARBA" id="ARBA00022840"/>
    </source>
</evidence>
<keyword evidence="4 11" id="KW-0963">Cytoplasm</keyword>
<evidence type="ECO:0000259" key="12">
    <source>
        <dbReference type="Pfam" id="PF05746"/>
    </source>
</evidence>
<dbReference type="GO" id="GO:0006426">
    <property type="term" value="P:glycyl-tRNA aminoacylation"/>
    <property type="evidence" value="ECO:0007669"/>
    <property type="project" value="UniProtKB-UniRule"/>
</dbReference>
<dbReference type="PRINTS" id="PR01045">
    <property type="entry name" value="TRNASYNTHGB"/>
</dbReference>
<feature type="domain" description="DALR anticodon binding" evidence="12">
    <location>
        <begin position="581"/>
        <end position="677"/>
    </location>
</feature>
<name>A0A451D9G0_9GAMM</name>
<sequence length="689" mass="77996">MDKKTFLVEIGTEELPSKTLRLLAESFAHNVASELRSRLLSYSVVRWFATPRRLALLVYDLPIVQPDRTVKYRGPALTISFDSHGIPTPVALSWAHRCGITMDQAERLINSKGEWLVYNTRIAGKKTEKLLPEIIYLCLKKIPVLKQMRWGASDFQFVRPIHTIILMLGDVLIPANIFGVNSCNTIRGHRFIGEQNLVINHSDNYLGILSDKGKVEVNYLTRKNIIQEGAKSAAAKINGVVDLDEKLLEEVTSLVEWPVVLIARFEDKFLKIPTDVLIHTMVDHQKYFPVYSYTGKLLPYFIFVSNIVSQNPQLIISGNEKVMRARLADAAFFFKNDCQHPLEDNLPLLQDVVFQQKLGSLRDKTNRVQRLAEWIAIQINSDVSHATRAGLLSKCDLLSQMVFEFSDIKGVMGMHYARLYGEPEEVAVAIMEQYYPRFSGDRLPSSPVSCTLAIAEKMDTLVGILGIGQHPTGEKDPFALRRLALGVLRIMIEKNIPLDLKTLSAEAVKLYGPTISNTNAINEIIIFMIGRLYAWYKERDYSSKTIQAVLVCQPTKPIDIHARINVVANFHTMESAVNLSLAHKRIVNILAHTTELLTHRVRDTLLREKEEKQLAKRINAVSVDLNLFVSQGKYEDALIALISLSADIKHFFNKVLINTTDKEVRVNRLNLLSKLNTLFLKIADFSLLK</sequence>
<keyword evidence="6 11" id="KW-0547">Nucleotide-binding</keyword>
<evidence type="ECO:0000256" key="4">
    <source>
        <dbReference type="ARBA" id="ARBA00022490"/>
    </source>
</evidence>
<evidence type="ECO:0000256" key="3">
    <source>
        <dbReference type="ARBA" id="ARBA00011209"/>
    </source>
</evidence>
<dbReference type="PANTHER" id="PTHR30075">
    <property type="entry name" value="GLYCYL-TRNA SYNTHETASE"/>
    <property type="match status" value="1"/>
</dbReference>
<protein>
    <recommendedName>
        <fullName evidence="11">Glycine--tRNA ligase beta subunit</fullName>
        <ecNumber evidence="11">6.1.1.14</ecNumber>
    </recommendedName>
    <alternativeName>
        <fullName evidence="11">Glycyl-tRNA synthetase beta subunit</fullName>
        <shortName evidence="11">GlyRS</shortName>
    </alternativeName>
</protein>
<dbReference type="InterPro" id="IPR008909">
    <property type="entry name" value="DALR_anticod-bd"/>
</dbReference>
<dbReference type="EMBL" id="LR217715">
    <property type="protein sequence ID" value="VFP82902.1"/>
    <property type="molecule type" value="Genomic_DNA"/>
</dbReference>
<dbReference type="NCBIfam" id="TIGR00211">
    <property type="entry name" value="glyS"/>
    <property type="match status" value="1"/>
</dbReference>
<evidence type="ECO:0000256" key="5">
    <source>
        <dbReference type="ARBA" id="ARBA00022598"/>
    </source>
</evidence>
<dbReference type="GO" id="GO:0005524">
    <property type="term" value="F:ATP binding"/>
    <property type="evidence" value="ECO:0007669"/>
    <property type="project" value="UniProtKB-UniRule"/>
</dbReference>
<dbReference type="GO" id="GO:0006420">
    <property type="term" value="P:arginyl-tRNA aminoacylation"/>
    <property type="evidence" value="ECO:0007669"/>
    <property type="project" value="InterPro"/>
</dbReference>
<comment type="similarity">
    <text evidence="2 11">Belongs to the class-II aminoacyl-tRNA synthetase family.</text>
</comment>
<evidence type="ECO:0000313" key="14">
    <source>
        <dbReference type="Proteomes" id="UP000294368"/>
    </source>
</evidence>
<dbReference type="InterPro" id="IPR015944">
    <property type="entry name" value="Gly-tRNA-synth_bsu"/>
</dbReference>
<dbReference type="InterPro" id="IPR006194">
    <property type="entry name" value="Gly-tRNA-synth_heterodimer"/>
</dbReference>
<dbReference type="HAMAP" id="MF_00255">
    <property type="entry name" value="Gly_tRNA_synth_beta"/>
    <property type="match status" value="1"/>
</dbReference>
<evidence type="ECO:0000256" key="8">
    <source>
        <dbReference type="ARBA" id="ARBA00022917"/>
    </source>
</evidence>
<dbReference type="Pfam" id="PF05746">
    <property type="entry name" value="DALR_1"/>
    <property type="match status" value="1"/>
</dbReference>
<dbReference type="SUPFAM" id="SSF109604">
    <property type="entry name" value="HD-domain/PDEase-like"/>
    <property type="match status" value="1"/>
</dbReference>
<comment type="subunit">
    <text evidence="3 11">Tetramer of two alpha and two beta subunits.</text>
</comment>
<dbReference type="EC" id="6.1.1.14" evidence="11"/>